<dbReference type="OrthoDB" id="2873061at2759"/>
<evidence type="ECO:0000256" key="1">
    <source>
        <dbReference type="SAM" id="MobiDB-lite"/>
    </source>
</evidence>
<reference evidence="2 3" key="1">
    <citation type="submission" date="2015-07" db="EMBL/GenBank/DDBJ databases">
        <title>Emmonsia species relationships and genome sequence.</title>
        <authorList>
            <person name="Cuomo C.A."/>
            <person name="Schwartz I.S."/>
            <person name="Kenyon C."/>
            <person name="de Hoog G.S."/>
            <person name="Govender N.P."/>
            <person name="Botha A."/>
            <person name="Moreno L."/>
            <person name="de Vries M."/>
            <person name="Munoz J.F."/>
            <person name="Stielow J.B."/>
        </authorList>
    </citation>
    <scope>NUCLEOTIDE SEQUENCE [LARGE SCALE GENOMIC DNA]</scope>
    <source>
        <strain evidence="2 3">CBS 136260</strain>
    </source>
</reference>
<dbReference type="Proteomes" id="UP000091918">
    <property type="component" value="Unassembled WGS sequence"/>
</dbReference>
<dbReference type="PANTHER" id="PTHR35587">
    <property type="entry name" value="EXPRESSED PROTEIN"/>
    <property type="match status" value="1"/>
</dbReference>
<dbReference type="PANTHER" id="PTHR35587:SF6">
    <property type="entry name" value="BZIP DOMAIN-CONTAINING PROTEIN"/>
    <property type="match status" value="1"/>
</dbReference>
<evidence type="ECO:0000313" key="3">
    <source>
        <dbReference type="Proteomes" id="UP000091918"/>
    </source>
</evidence>
<dbReference type="AlphaFoldDB" id="A0A1B7P803"/>
<accession>A0A1B7P803</accession>
<feature type="compositionally biased region" description="Basic and acidic residues" evidence="1">
    <location>
        <begin position="63"/>
        <end position="87"/>
    </location>
</feature>
<dbReference type="STRING" id="1658172.A0A1B7P803"/>
<comment type="caution">
    <text evidence="2">The sequence shown here is derived from an EMBL/GenBank/DDBJ whole genome shotgun (WGS) entry which is preliminary data.</text>
</comment>
<feature type="region of interest" description="Disordered" evidence="1">
    <location>
        <begin position="1"/>
        <end position="137"/>
    </location>
</feature>
<sequence>MNPTAIQKHDRRQPQPPTTEDRDDEGLDYFSGGDASGEEYDDTPINNQPQRKTARRLQPQRQLQKERQNDGNERPMKTASAKSEDKVMQPIERIGPPETSMDEPAVTYARAQRGEIPTRNGNPNQKLKAAEKPKDEENEGLRLRLDLNLDIDIELKASIHGDLTLALM</sequence>
<feature type="compositionally biased region" description="Basic and acidic residues" evidence="1">
    <location>
        <begin position="128"/>
        <end position="137"/>
    </location>
</feature>
<keyword evidence="3" id="KW-1185">Reference proteome</keyword>
<gene>
    <name evidence="2" type="ORF">ACJ72_00522</name>
</gene>
<name>A0A1B7P803_9EURO</name>
<evidence type="ECO:0000313" key="2">
    <source>
        <dbReference type="EMBL" id="OAX85109.1"/>
    </source>
</evidence>
<organism evidence="2 3">
    <name type="scientific">Emergomyces africanus</name>
    <dbReference type="NCBI Taxonomy" id="1955775"/>
    <lineage>
        <taxon>Eukaryota</taxon>
        <taxon>Fungi</taxon>
        <taxon>Dikarya</taxon>
        <taxon>Ascomycota</taxon>
        <taxon>Pezizomycotina</taxon>
        <taxon>Eurotiomycetes</taxon>
        <taxon>Eurotiomycetidae</taxon>
        <taxon>Onygenales</taxon>
        <taxon>Ajellomycetaceae</taxon>
        <taxon>Emergomyces</taxon>
    </lineage>
</organism>
<protein>
    <submittedName>
        <fullName evidence="2">Uncharacterized protein</fullName>
    </submittedName>
</protein>
<dbReference type="EMBL" id="LGUA01000027">
    <property type="protein sequence ID" value="OAX85109.1"/>
    <property type="molecule type" value="Genomic_DNA"/>
</dbReference>
<proteinExistence type="predicted"/>